<protein>
    <submittedName>
        <fullName evidence="2">Uncharacterized protein</fullName>
    </submittedName>
</protein>
<evidence type="ECO:0000313" key="2">
    <source>
        <dbReference type="EMBL" id="CAH1415333.1"/>
    </source>
</evidence>
<dbReference type="EMBL" id="CAKMRJ010000001">
    <property type="protein sequence ID" value="CAH1415333.1"/>
    <property type="molecule type" value="Genomic_DNA"/>
</dbReference>
<feature type="region of interest" description="Disordered" evidence="1">
    <location>
        <begin position="27"/>
        <end position="74"/>
    </location>
</feature>
<evidence type="ECO:0000256" key="1">
    <source>
        <dbReference type="SAM" id="MobiDB-lite"/>
    </source>
</evidence>
<name>A0AAU9M339_9ASTR</name>
<proteinExistence type="predicted"/>
<keyword evidence="3" id="KW-1185">Reference proteome</keyword>
<dbReference type="Proteomes" id="UP001157418">
    <property type="component" value="Unassembled WGS sequence"/>
</dbReference>
<organism evidence="2 3">
    <name type="scientific">Lactuca virosa</name>
    <dbReference type="NCBI Taxonomy" id="75947"/>
    <lineage>
        <taxon>Eukaryota</taxon>
        <taxon>Viridiplantae</taxon>
        <taxon>Streptophyta</taxon>
        <taxon>Embryophyta</taxon>
        <taxon>Tracheophyta</taxon>
        <taxon>Spermatophyta</taxon>
        <taxon>Magnoliopsida</taxon>
        <taxon>eudicotyledons</taxon>
        <taxon>Gunneridae</taxon>
        <taxon>Pentapetalae</taxon>
        <taxon>asterids</taxon>
        <taxon>campanulids</taxon>
        <taxon>Asterales</taxon>
        <taxon>Asteraceae</taxon>
        <taxon>Cichorioideae</taxon>
        <taxon>Cichorieae</taxon>
        <taxon>Lactucinae</taxon>
        <taxon>Lactuca</taxon>
    </lineage>
</organism>
<feature type="compositionally biased region" description="Basic and acidic residues" evidence="1">
    <location>
        <begin position="46"/>
        <end position="63"/>
    </location>
</feature>
<dbReference type="AlphaFoldDB" id="A0AAU9M339"/>
<reference evidence="2 3" key="1">
    <citation type="submission" date="2022-01" db="EMBL/GenBank/DDBJ databases">
        <authorList>
            <person name="Xiong W."/>
            <person name="Schranz E."/>
        </authorList>
    </citation>
    <scope>NUCLEOTIDE SEQUENCE [LARGE SCALE GENOMIC DNA]</scope>
</reference>
<gene>
    <name evidence="2" type="ORF">LVIROSA_LOCUS3190</name>
</gene>
<accession>A0AAU9M339</accession>
<evidence type="ECO:0000313" key="3">
    <source>
        <dbReference type="Proteomes" id="UP001157418"/>
    </source>
</evidence>
<comment type="caution">
    <text evidence="2">The sequence shown here is derived from an EMBL/GenBank/DDBJ whole genome shotgun (WGS) entry which is preliminary data.</text>
</comment>
<sequence length="106" mass="11854">MPPTQSDDAKWGRMTLTLIIFLDTDTSSVDAERKQHIPQGEPGNIESKDDVPLHKKTKAKVDSTSDSSSSEKKHKHIIVSKMVSIWGVSVEEAREFARQHNIQTAN</sequence>